<name>B8MVJ4_TALSN</name>
<sequence>MGGDKRGIKGISQDVLQLGLKSGKAQSEYVLATRFQRHRDFADYHERFNHDDAYLLCRCGARKAPLHFLFCHIAKRRAPRPPGPPSEVISFLLGTAKGAQKLATWLAETHFFEDICGSLQLANTQNPLQVDLPVRPRQLWKRAKESLICT</sequence>
<dbReference type="OrthoDB" id="5080849at2759"/>
<keyword evidence="2" id="KW-1185">Reference proteome</keyword>
<dbReference type="Proteomes" id="UP000001745">
    <property type="component" value="Unassembled WGS sequence"/>
</dbReference>
<dbReference type="RefSeq" id="XP_002488831.1">
    <property type="nucleotide sequence ID" value="XM_002488786.1"/>
</dbReference>
<evidence type="ECO:0000313" key="1">
    <source>
        <dbReference type="EMBL" id="EED11421.1"/>
    </source>
</evidence>
<dbReference type="HOGENOM" id="CLU_1741799_0_0_1"/>
<reference evidence="2" key="1">
    <citation type="journal article" date="2015" name="Genome Announc.">
        <title>Genome sequence of the AIDS-associated pathogen Penicillium marneffei (ATCC18224) and its near taxonomic relative Talaromyces stipitatus (ATCC10500).</title>
        <authorList>
            <person name="Nierman W.C."/>
            <person name="Fedorova-Abrams N.D."/>
            <person name="Andrianopoulos A."/>
        </authorList>
    </citation>
    <scope>NUCLEOTIDE SEQUENCE [LARGE SCALE GENOMIC DNA]</scope>
    <source>
        <strain evidence="2">ATCC 10500 / CBS 375.48 / QM 6759 / NRRL 1006</strain>
    </source>
</reference>
<dbReference type="InParanoid" id="B8MVJ4"/>
<dbReference type="GeneID" id="8108958"/>
<accession>B8MVJ4</accession>
<gene>
    <name evidence="1" type="ORF">TSTA_080350</name>
</gene>
<protein>
    <submittedName>
        <fullName evidence="1">Uncharacterized protein</fullName>
    </submittedName>
</protein>
<dbReference type="EMBL" id="EQ962664">
    <property type="protein sequence ID" value="EED11421.1"/>
    <property type="molecule type" value="Genomic_DNA"/>
</dbReference>
<dbReference type="VEuPathDB" id="FungiDB:TSTA_080350"/>
<dbReference type="PhylomeDB" id="B8MVJ4"/>
<evidence type="ECO:0000313" key="2">
    <source>
        <dbReference type="Proteomes" id="UP000001745"/>
    </source>
</evidence>
<dbReference type="AlphaFoldDB" id="B8MVJ4"/>
<organism evidence="1 2">
    <name type="scientific">Talaromyces stipitatus (strain ATCC 10500 / CBS 375.48 / QM 6759 / NRRL 1006)</name>
    <name type="common">Penicillium stipitatum</name>
    <dbReference type="NCBI Taxonomy" id="441959"/>
    <lineage>
        <taxon>Eukaryota</taxon>
        <taxon>Fungi</taxon>
        <taxon>Dikarya</taxon>
        <taxon>Ascomycota</taxon>
        <taxon>Pezizomycotina</taxon>
        <taxon>Eurotiomycetes</taxon>
        <taxon>Eurotiomycetidae</taxon>
        <taxon>Eurotiales</taxon>
        <taxon>Trichocomaceae</taxon>
        <taxon>Talaromyces</taxon>
        <taxon>Talaromyces sect. Talaromyces</taxon>
    </lineage>
</organism>
<proteinExistence type="predicted"/>